<dbReference type="OrthoDB" id="2004100at2759"/>
<evidence type="ECO:0000256" key="3">
    <source>
        <dbReference type="ARBA" id="ARBA00022598"/>
    </source>
</evidence>
<evidence type="ECO:0000313" key="10">
    <source>
        <dbReference type="Proteomes" id="UP000631114"/>
    </source>
</evidence>
<comment type="similarity">
    <text evidence="1">Belongs to the class-I aminoacyl-tRNA synthetase family.</text>
</comment>
<name>A0A835IQI2_9MAGN</name>
<dbReference type="SUPFAM" id="SSF50677">
    <property type="entry name" value="ValRS/IleRS/LeuRS editing domain"/>
    <property type="match status" value="1"/>
</dbReference>
<proteinExistence type="inferred from homology"/>
<organism evidence="9 10">
    <name type="scientific">Coptis chinensis</name>
    <dbReference type="NCBI Taxonomy" id="261450"/>
    <lineage>
        <taxon>Eukaryota</taxon>
        <taxon>Viridiplantae</taxon>
        <taxon>Streptophyta</taxon>
        <taxon>Embryophyta</taxon>
        <taxon>Tracheophyta</taxon>
        <taxon>Spermatophyta</taxon>
        <taxon>Magnoliopsida</taxon>
        <taxon>Ranunculales</taxon>
        <taxon>Ranunculaceae</taxon>
        <taxon>Coptidoideae</taxon>
        <taxon>Coptis</taxon>
    </lineage>
</organism>
<evidence type="ECO:0000256" key="6">
    <source>
        <dbReference type="ARBA" id="ARBA00022917"/>
    </source>
</evidence>
<dbReference type="PANTHER" id="PTHR43740">
    <property type="entry name" value="LEUCYL-TRNA SYNTHETASE"/>
    <property type="match status" value="1"/>
</dbReference>
<gene>
    <name evidence="9" type="ORF">IFM89_000759</name>
</gene>
<dbReference type="GO" id="GO:0006429">
    <property type="term" value="P:leucyl-tRNA aminoacylation"/>
    <property type="evidence" value="ECO:0007669"/>
    <property type="project" value="InterPro"/>
</dbReference>
<dbReference type="Gene3D" id="3.90.740.10">
    <property type="entry name" value="Valyl/Leucyl/Isoleucyl-tRNA synthetase, editing domain"/>
    <property type="match status" value="1"/>
</dbReference>
<evidence type="ECO:0000256" key="7">
    <source>
        <dbReference type="ARBA" id="ARBA00023146"/>
    </source>
</evidence>
<keyword evidence="7" id="KW-0030">Aminoacyl-tRNA synthetase</keyword>
<dbReference type="Pfam" id="PF13603">
    <property type="entry name" value="tRNA-synt_1_2"/>
    <property type="match status" value="1"/>
</dbReference>
<evidence type="ECO:0000313" key="9">
    <source>
        <dbReference type="EMBL" id="KAF9623270.1"/>
    </source>
</evidence>
<dbReference type="InterPro" id="IPR002302">
    <property type="entry name" value="Leu-tRNA-ligase"/>
</dbReference>
<feature type="domain" description="Leucyl-tRNA synthetase editing" evidence="8">
    <location>
        <begin position="21"/>
        <end position="76"/>
    </location>
</feature>
<evidence type="ECO:0000256" key="1">
    <source>
        <dbReference type="ARBA" id="ARBA00005594"/>
    </source>
</evidence>
<comment type="caution">
    <text evidence="9">The sequence shown here is derived from an EMBL/GenBank/DDBJ whole genome shotgun (WGS) entry which is preliminary data.</text>
</comment>
<keyword evidence="4" id="KW-0547">Nucleotide-binding</keyword>
<dbReference type="EC" id="6.1.1.4" evidence="2"/>
<dbReference type="GO" id="GO:0005524">
    <property type="term" value="F:ATP binding"/>
    <property type="evidence" value="ECO:0007669"/>
    <property type="project" value="UniProtKB-KW"/>
</dbReference>
<protein>
    <recommendedName>
        <fullName evidence="2">leucine--tRNA ligase</fullName>
        <ecNumber evidence="2">6.1.1.4</ecNumber>
    </recommendedName>
</protein>
<dbReference type="GO" id="GO:0004823">
    <property type="term" value="F:leucine-tRNA ligase activity"/>
    <property type="evidence" value="ECO:0007669"/>
    <property type="project" value="UniProtKB-EC"/>
</dbReference>
<keyword evidence="6" id="KW-0648">Protein biosynthesis</keyword>
<reference evidence="9 10" key="1">
    <citation type="submission" date="2020-10" db="EMBL/GenBank/DDBJ databases">
        <title>The Coptis chinensis genome and diversification of protoberbering-type alkaloids.</title>
        <authorList>
            <person name="Wang B."/>
            <person name="Shu S."/>
            <person name="Song C."/>
            <person name="Liu Y."/>
        </authorList>
    </citation>
    <scope>NUCLEOTIDE SEQUENCE [LARGE SCALE GENOMIC DNA]</scope>
    <source>
        <strain evidence="9">HL-2020</strain>
        <tissue evidence="9">Leaf</tissue>
    </source>
</reference>
<dbReference type="AlphaFoldDB" id="A0A835IQI2"/>
<evidence type="ECO:0000256" key="4">
    <source>
        <dbReference type="ARBA" id="ARBA00022741"/>
    </source>
</evidence>
<dbReference type="Proteomes" id="UP000631114">
    <property type="component" value="Unassembled WGS sequence"/>
</dbReference>
<evidence type="ECO:0000259" key="8">
    <source>
        <dbReference type="Pfam" id="PF13603"/>
    </source>
</evidence>
<evidence type="ECO:0000256" key="5">
    <source>
        <dbReference type="ARBA" id="ARBA00022840"/>
    </source>
</evidence>
<keyword evidence="3" id="KW-0436">Ligase</keyword>
<dbReference type="InterPro" id="IPR009008">
    <property type="entry name" value="Val/Leu/Ile-tRNA-synth_edit"/>
</dbReference>
<keyword evidence="10" id="KW-1185">Reference proteome</keyword>
<dbReference type="GO" id="GO:0005829">
    <property type="term" value="C:cytosol"/>
    <property type="evidence" value="ECO:0007669"/>
    <property type="project" value="TreeGrafter"/>
</dbReference>
<dbReference type="InterPro" id="IPR025709">
    <property type="entry name" value="Leu_tRNA-synth_edit"/>
</dbReference>
<keyword evidence="5" id="KW-0067">ATP-binding</keyword>
<dbReference type="EMBL" id="JADFTS010000001">
    <property type="protein sequence ID" value="KAF9623270.1"/>
    <property type="molecule type" value="Genomic_DNA"/>
</dbReference>
<accession>A0A835IQI2</accession>
<dbReference type="SUPFAM" id="SSF52374">
    <property type="entry name" value="Nucleotidylyl transferase"/>
    <property type="match status" value="1"/>
</dbReference>
<dbReference type="PANTHER" id="PTHR43740:SF2">
    <property type="entry name" value="LEUCINE--TRNA LIGASE, MITOCHONDRIAL"/>
    <property type="match status" value="1"/>
</dbReference>
<evidence type="ECO:0000256" key="2">
    <source>
        <dbReference type="ARBA" id="ARBA00013164"/>
    </source>
</evidence>
<dbReference type="GO" id="GO:0002161">
    <property type="term" value="F:aminoacyl-tRNA deacylase activity"/>
    <property type="evidence" value="ECO:0007669"/>
    <property type="project" value="InterPro"/>
</dbReference>
<sequence>MQGFNVLHPMGWDAFGLPAEQYAIQVEEYRELASRRSELERIELHKEKTGVFSGSYARNPASGEAIPIWVADYVLGSNFEEPYARDGIIINSSNTAVGLNINGLLSKDAASKVIESAGNTGHGRKKVNYIIYA</sequence>